<accession>A0A2P8DLQ7</accession>
<dbReference type="RefSeq" id="WP_106582881.1">
    <property type="nucleotide sequence ID" value="NZ_PYGA01000006.1"/>
</dbReference>
<name>A0A2P8DLQ7_9ACTN</name>
<sequence>MANSDSDPGGSAPVAALTGADFTLRRWTPDDAAALDRIVRLPDVAMWWGTEDFTAASTDSWRYVLLAAGEVRGMVQFYEEDDPDYRHAGIDVFLDPALRGRGMGVAALRLLVDWLVTERGHHRIVIDPALDNTAAVRAYEKVGFRRVGVLRRYWRDPQGRWRDGLLMDLLADDL</sequence>
<dbReference type="EMBL" id="PYGA01000006">
    <property type="protein sequence ID" value="PSK98156.1"/>
    <property type="molecule type" value="Genomic_DNA"/>
</dbReference>
<dbReference type="InterPro" id="IPR016181">
    <property type="entry name" value="Acyl_CoA_acyltransferase"/>
</dbReference>
<keyword evidence="1 5" id="KW-0808">Transferase</keyword>
<keyword evidence="6" id="KW-1185">Reference proteome</keyword>
<dbReference type="Pfam" id="PF00583">
    <property type="entry name" value="Acetyltransf_1"/>
    <property type="match status" value="1"/>
</dbReference>
<dbReference type="PROSITE" id="PS51186">
    <property type="entry name" value="GNAT"/>
    <property type="match status" value="1"/>
</dbReference>
<dbReference type="Proteomes" id="UP000240542">
    <property type="component" value="Unassembled WGS sequence"/>
</dbReference>
<proteinExistence type="inferred from homology"/>
<gene>
    <name evidence="5" type="ORF">CLV63_106204</name>
</gene>
<protein>
    <submittedName>
        <fullName evidence="5">Aminoglycoside 6'-N-acetyltransferase</fullName>
    </submittedName>
</protein>
<dbReference type="AlphaFoldDB" id="A0A2P8DLQ7"/>
<dbReference type="GO" id="GO:0016747">
    <property type="term" value="F:acyltransferase activity, transferring groups other than amino-acyl groups"/>
    <property type="evidence" value="ECO:0007669"/>
    <property type="project" value="InterPro"/>
</dbReference>
<keyword evidence="2" id="KW-0012">Acyltransferase</keyword>
<comment type="similarity">
    <text evidence="3">Belongs to the acetyltransferase family. RimJ subfamily.</text>
</comment>
<evidence type="ECO:0000256" key="1">
    <source>
        <dbReference type="ARBA" id="ARBA00022679"/>
    </source>
</evidence>
<evidence type="ECO:0000259" key="4">
    <source>
        <dbReference type="PROSITE" id="PS51186"/>
    </source>
</evidence>
<organism evidence="5 6">
    <name type="scientific">Murinocardiopsis flavida</name>
    <dbReference type="NCBI Taxonomy" id="645275"/>
    <lineage>
        <taxon>Bacteria</taxon>
        <taxon>Bacillati</taxon>
        <taxon>Actinomycetota</taxon>
        <taxon>Actinomycetes</taxon>
        <taxon>Streptosporangiales</taxon>
        <taxon>Nocardiopsidaceae</taxon>
        <taxon>Murinocardiopsis</taxon>
    </lineage>
</organism>
<dbReference type="SUPFAM" id="SSF55729">
    <property type="entry name" value="Acyl-CoA N-acyltransferases (Nat)"/>
    <property type="match status" value="1"/>
</dbReference>
<reference evidence="5 6" key="1">
    <citation type="submission" date="2018-03" db="EMBL/GenBank/DDBJ databases">
        <title>Genomic Encyclopedia of Archaeal and Bacterial Type Strains, Phase II (KMG-II): from individual species to whole genera.</title>
        <authorList>
            <person name="Goeker M."/>
        </authorList>
    </citation>
    <scope>NUCLEOTIDE SEQUENCE [LARGE SCALE GENOMIC DNA]</scope>
    <source>
        <strain evidence="5 6">DSM 45312</strain>
    </source>
</reference>
<comment type="caution">
    <text evidence="5">The sequence shown here is derived from an EMBL/GenBank/DDBJ whole genome shotgun (WGS) entry which is preliminary data.</text>
</comment>
<dbReference type="InterPro" id="IPR000182">
    <property type="entry name" value="GNAT_dom"/>
</dbReference>
<dbReference type="InterPro" id="IPR051531">
    <property type="entry name" value="N-acetyltransferase"/>
</dbReference>
<feature type="domain" description="N-acetyltransferase" evidence="4">
    <location>
        <begin position="22"/>
        <end position="172"/>
    </location>
</feature>
<dbReference type="PANTHER" id="PTHR43792:SF8">
    <property type="entry name" value="[RIBOSOMAL PROTEIN US5]-ALANINE N-ACETYLTRANSFERASE"/>
    <property type="match status" value="1"/>
</dbReference>
<evidence type="ECO:0000313" key="5">
    <source>
        <dbReference type="EMBL" id="PSK98156.1"/>
    </source>
</evidence>
<evidence type="ECO:0000313" key="6">
    <source>
        <dbReference type="Proteomes" id="UP000240542"/>
    </source>
</evidence>
<dbReference type="Gene3D" id="3.40.630.30">
    <property type="match status" value="1"/>
</dbReference>
<evidence type="ECO:0000256" key="2">
    <source>
        <dbReference type="ARBA" id="ARBA00023315"/>
    </source>
</evidence>
<dbReference type="CDD" id="cd04301">
    <property type="entry name" value="NAT_SF"/>
    <property type="match status" value="1"/>
</dbReference>
<evidence type="ECO:0000256" key="3">
    <source>
        <dbReference type="ARBA" id="ARBA00038502"/>
    </source>
</evidence>
<dbReference type="PANTHER" id="PTHR43792">
    <property type="entry name" value="GNAT FAMILY, PUTATIVE (AFU_ORTHOLOGUE AFUA_3G00765)-RELATED-RELATED"/>
    <property type="match status" value="1"/>
</dbReference>
<dbReference type="OrthoDB" id="9814648at2"/>